<proteinExistence type="predicted"/>
<dbReference type="InterPro" id="IPR019236">
    <property type="entry name" value="APP1_cat"/>
</dbReference>
<reference evidence="2 3" key="1">
    <citation type="submission" date="2022-02" db="EMBL/GenBank/DDBJ databases">
        <authorList>
            <person name="Min J."/>
        </authorList>
    </citation>
    <scope>NUCLEOTIDE SEQUENCE [LARGE SCALE GENOMIC DNA]</scope>
    <source>
        <strain evidence="2 3">GR10-1</strain>
    </source>
</reference>
<evidence type="ECO:0000313" key="2">
    <source>
        <dbReference type="EMBL" id="MCH5596610.1"/>
    </source>
</evidence>
<protein>
    <recommendedName>
        <fullName evidence="1">Phosphatidate phosphatase APP1 catalytic domain-containing protein</fullName>
    </recommendedName>
</protein>
<sequence>MPDALIEVIWQGKNYETRSQKDGFFSLDLPNDNALNSGIYEVEVTLKSGNGTQKLSSAIFQITIPAYNQYTFISDIDDTFLISHSASIFKRLKLLLTRNAHSRQPFEGVVKHYQALQLAQTTEEKPNPFFM</sequence>
<keyword evidence="3" id="KW-1185">Reference proteome</keyword>
<dbReference type="RefSeq" id="WP_240825864.1">
    <property type="nucleotide sequence ID" value="NZ_JAKWBL010000001.1"/>
</dbReference>
<accession>A0ABS9SE29</accession>
<dbReference type="Proteomes" id="UP001202248">
    <property type="component" value="Unassembled WGS sequence"/>
</dbReference>
<gene>
    <name evidence="2" type="ORF">MKP09_01045</name>
</gene>
<name>A0ABS9SE29_9BACT</name>
<evidence type="ECO:0000313" key="3">
    <source>
        <dbReference type="Proteomes" id="UP001202248"/>
    </source>
</evidence>
<evidence type="ECO:0000259" key="1">
    <source>
        <dbReference type="Pfam" id="PF09949"/>
    </source>
</evidence>
<comment type="caution">
    <text evidence="2">The sequence shown here is derived from an EMBL/GenBank/DDBJ whole genome shotgun (WGS) entry which is preliminary data.</text>
</comment>
<feature type="domain" description="Phosphatidate phosphatase APP1 catalytic" evidence="1">
    <location>
        <begin position="71"/>
        <end position="123"/>
    </location>
</feature>
<dbReference type="EMBL" id="JAKWBL010000001">
    <property type="protein sequence ID" value="MCH5596610.1"/>
    <property type="molecule type" value="Genomic_DNA"/>
</dbReference>
<organism evidence="2 3">
    <name type="scientific">Niabella ginsengisoli</name>
    <dbReference type="NCBI Taxonomy" id="522298"/>
    <lineage>
        <taxon>Bacteria</taxon>
        <taxon>Pseudomonadati</taxon>
        <taxon>Bacteroidota</taxon>
        <taxon>Chitinophagia</taxon>
        <taxon>Chitinophagales</taxon>
        <taxon>Chitinophagaceae</taxon>
        <taxon>Niabella</taxon>
    </lineage>
</organism>
<dbReference type="Pfam" id="PF09949">
    <property type="entry name" value="APP1_cat"/>
    <property type="match status" value="1"/>
</dbReference>